<dbReference type="InterPro" id="IPR007204">
    <property type="entry name" value="ARPC3"/>
</dbReference>
<dbReference type="GO" id="GO:0030833">
    <property type="term" value="P:regulation of actin filament polymerization"/>
    <property type="evidence" value="ECO:0007669"/>
    <property type="project" value="InterPro"/>
</dbReference>
<dbReference type="Pfam" id="PF04062">
    <property type="entry name" value="P21-Arc"/>
    <property type="match status" value="1"/>
</dbReference>
<dbReference type="GO" id="GO:0005885">
    <property type="term" value="C:Arp2/3 protein complex"/>
    <property type="evidence" value="ECO:0007669"/>
    <property type="project" value="UniProtKB-UniRule"/>
</dbReference>
<accession>A0A1Y1YTB3</accession>
<dbReference type="FunCoup" id="A0A1Y1YTB3">
    <property type="interactions" value="350"/>
</dbReference>
<dbReference type="SUPFAM" id="SSF69060">
    <property type="entry name" value="Arp2/3 complex 21 kDa subunit ARPC3"/>
    <property type="match status" value="1"/>
</dbReference>
<protein>
    <recommendedName>
        <fullName evidence="6">Actin-related protein 2/3 complex subunit 3</fullName>
    </recommendedName>
</protein>
<dbReference type="Gene3D" id="1.10.1760.10">
    <property type="entry name" value="Actin-related protein 2/3 complex subunit 3"/>
    <property type="match status" value="1"/>
</dbReference>
<evidence type="ECO:0000256" key="1">
    <source>
        <dbReference type="ARBA" id="ARBA00004245"/>
    </source>
</evidence>
<keyword evidence="3 6" id="KW-0963">Cytoplasm</keyword>
<evidence type="ECO:0000313" key="8">
    <source>
        <dbReference type="Proteomes" id="UP000193498"/>
    </source>
</evidence>
<dbReference type="PANTHER" id="PTHR12391">
    <property type="entry name" value="ARP2/3 COMPLEX 21 KD SUBUNIT"/>
    <property type="match status" value="1"/>
</dbReference>
<evidence type="ECO:0000256" key="6">
    <source>
        <dbReference type="PIRNR" id="PIRNR016315"/>
    </source>
</evidence>
<dbReference type="STRING" id="1314790.A0A1Y1YTB3"/>
<proteinExistence type="inferred from homology"/>
<sequence length="174" mass="20047">MPAYHSNFNEDEFRSLGNMAMLPIRTKFRGPAPTLADPNSEDIVEEALNLFRANCFFRNFEIKGNADRVLIYLILYISECLGKLSNQPSKLEANKILQTAALSHFALPGEPSFPLNAMYHAPTDRGEQDLLRQYLTQLRQELATRLLERVYGNENVPSKWWMCFLKRKFMGKSL</sequence>
<dbReference type="OrthoDB" id="200404at2759"/>
<dbReference type="EMBL" id="MCFE01000072">
    <property type="protein sequence ID" value="ORY01251.1"/>
    <property type="molecule type" value="Genomic_DNA"/>
</dbReference>
<dbReference type="InParanoid" id="A0A1Y1YTB3"/>
<comment type="subcellular location">
    <subcellularLocation>
        <location evidence="1 6">Cytoplasm</location>
        <location evidence="1 6">Cytoskeleton</location>
    </subcellularLocation>
</comment>
<keyword evidence="4 6" id="KW-0009">Actin-binding</keyword>
<comment type="caution">
    <text evidence="7">The sequence shown here is derived from an EMBL/GenBank/DDBJ whole genome shotgun (WGS) entry which is preliminary data.</text>
</comment>
<keyword evidence="8" id="KW-1185">Reference proteome</keyword>
<gene>
    <name evidence="7" type="ORF">K493DRAFT_255822</name>
</gene>
<reference evidence="7 8" key="1">
    <citation type="submission" date="2016-07" db="EMBL/GenBank/DDBJ databases">
        <title>Pervasive Adenine N6-methylation of Active Genes in Fungi.</title>
        <authorList>
            <consortium name="DOE Joint Genome Institute"/>
            <person name="Mondo S.J."/>
            <person name="Dannebaum R.O."/>
            <person name="Kuo R.C."/>
            <person name="Labutti K."/>
            <person name="Haridas S."/>
            <person name="Kuo A."/>
            <person name="Salamov A."/>
            <person name="Ahrendt S.R."/>
            <person name="Lipzen A."/>
            <person name="Sullivan W."/>
            <person name="Andreopoulos W.B."/>
            <person name="Clum A."/>
            <person name="Lindquist E."/>
            <person name="Daum C."/>
            <person name="Ramamoorthy G.K."/>
            <person name="Gryganskyi A."/>
            <person name="Culley D."/>
            <person name="Magnuson J.K."/>
            <person name="James T.Y."/>
            <person name="O'Malley M.A."/>
            <person name="Stajich J.E."/>
            <person name="Spatafora J.W."/>
            <person name="Visel A."/>
            <person name="Grigoriev I.V."/>
        </authorList>
    </citation>
    <scope>NUCLEOTIDE SEQUENCE [LARGE SCALE GENOMIC DNA]</scope>
    <source>
        <strain evidence="7 8">CBS 931.73</strain>
    </source>
</reference>
<dbReference type="GO" id="GO:0003779">
    <property type="term" value="F:actin binding"/>
    <property type="evidence" value="ECO:0007669"/>
    <property type="project" value="UniProtKB-KW"/>
</dbReference>
<dbReference type="InterPro" id="IPR036753">
    <property type="entry name" value="ARPC3_sf"/>
</dbReference>
<dbReference type="FunFam" id="1.10.1760.10:FF:000002">
    <property type="entry name" value="Actin-related protein 2/3 complex subunit 3"/>
    <property type="match status" value="1"/>
</dbReference>
<comment type="similarity">
    <text evidence="2 6">Belongs to the ARPC3 family.</text>
</comment>
<comment type="function">
    <text evidence="6">Functions as component of the Arp2/3 complex which is involved in regulation of actin polymerization and together with an activating nucleation-promoting factor (NPF) mediates the formation of branched actin networks.</text>
</comment>
<evidence type="ECO:0000256" key="2">
    <source>
        <dbReference type="ARBA" id="ARBA00010856"/>
    </source>
</evidence>
<evidence type="ECO:0000256" key="5">
    <source>
        <dbReference type="ARBA" id="ARBA00023212"/>
    </source>
</evidence>
<name>A0A1Y1YTB3_9FUNG</name>
<dbReference type="GO" id="GO:0034314">
    <property type="term" value="P:Arp2/3 complex-mediated actin nucleation"/>
    <property type="evidence" value="ECO:0007669"/>
    <property type="project" value="UniProtKB-UniRule"/>
</dbReference>
<organism evidence="7 8">
    <name type="scientific">Basidiobolus meristosporus CBS 931.73</name>
    <dbReference type="NCBI Taxonomy" id="1314790"/>
    <lineage>
        <taxon>Eukaryota</taxon>
        <taxon>Fungi</taxon>
        <taxon>Fungi incertae sedis</taxon>
        <taxon>Zoopagomycota</taxon>
        <taxon>Entomophthoromycotina</taxon>
        <taxon>Basidiobolomycetes</taxon>
        <taxon>Basidiobolales</taxon>
        <taxon>Basidiobolaceae</taxon>
        <taxon>Basidiobolus</taxon>
    </lineage>
</organism>
<evidence type="ECO:0000256" key="4">
    <source>
        <dbReference type="ARBA" id="ARBA00023203"/>
    </source>
</evidence>
<evidence type="ECO:0000313" key="7">
    <source>
        <dbReference type="EMBL" id="ORY01251.1"/>
    </source>
</evidence>
<dbReference type="Proteomes" id="UP000193498">
    <property type="component" value="Unassembled WGS sequence"/>
</dbReference>
<dbReference type="PIRSF" id="PIRSF016315">
    <property type="entry name" value="ARP2/3_P21-Arc"/>
    <property type="match status" value="1"/>
</dbReference>
<comment type="subunit">
    <text evidence="6">Component of the Arp2/3 complex.</text>
</comment>
<dbReference type="AlphaFoldDB" id="A0A1Y1YTB3"/>
<keyword evidence="5 6" id="KW-0206">Cytoskeleton</keyword>
<evidence type="ECO:0000256" key="3">
    <source>
        <dbReference type="ARBA" id="ARBA00022490"/>
    </source>
</evidence>